<reference evidence="1 2" key="1">
    <citation type="journal article" date="2019" name="Genome Biol. Evol.">
        <title>Insights into the evolution of the New World diploid cottons (Gossypium, subgenus Houzingenia) based on genome sequencing.</title>
        <authorList>
            <person name="Grover C.E."/>
            <person name="Arick M.A. 2nd"/>
            <person name="Thrash A."/>
            <person name="Conover J.L."/>
            <person name="Sanders W.S."/>
            <person name="Peterson D.G."/>
            <person name="Frelichowski J.E."/>
            <person name="Scheffler J.A."/>
            <person name="Scheffler B.E."/>
            <person name="Wendel J.F."/>
        </authorList>
    </citation>
    <scope>NUCLEOTIDE SEQUENCE [LARGE SCALE GENOMIC DNA]</scope>
    <source>
        <strain evidence="1">5</strain>
        <tissue evidence="1">Leaf</tissue>
    </source>
</reference>
<keyword evidence="2" id="KW-1185">Reference proteome</keyword>
<accession>A0A7J9D738</accession>
<name>A0A7J9D738_GOSGO</name>
<evidence type="ECO:0008006" key="3">
    <source>
        <dbReference type="Google" id="ProtNLM"/>
    </source>
</evidence>
<evidence type="ECO:0000313" key="1">
    <source>
        <dbReference type="EMBL" id="MBA0756530.1"/>
    </source>
</evidence>
<gene>
    <name evidence="1" type="ORF">Gogos_021127</name>
</gene>
<protein>
    <recommendedName>
        <fullName evidence="3">RNase H type-1 domain-containing protein</fullName>
    </recommendedName>
</protein>
<dbReference type="AlphaFoldDB" id="A0A7J9D738"/>
<organism evidence="1 2">
    <name type="scientific">Gossypium gossypioides</name>
    <name type="common">Mexican cotton</name>
    <name type="synonym">Selera gossypioides</name>
    <dbReference type="NCBI Taxonomy" id="34282"/>
    <lineage>
        <taxon>Eukaryota</taxon>
        <taxon>Viridiplantae</taxon>
        <taxon>Streptophyta</taxon>
        <taxon>Embryophyta</taxon>
        <taxon>Tracheophyta</taxon>
        <taxon>Spermatophyta</taxon>
        <taxon>Magnoliopsida</taxon>
        <taxon>eudicotyledons</taxon>
        <taxon>Gunneridae</taxon>
        <taxon>Pentapetalae</taxon>
        <taxon>rosids</taxon>
        <taxon>malvids</taxon>
        <taxon>Malvales</taxon>
        <taxon>Malvaceae</taxon>
        <taxon>Malvoideae</taxon>
        <taxon>Gossypium</taxon>
    </lineage>
</organism>
<evidence type="ECO:0000313" key="2">
    <source>
        <dbReference type="Proteomes" id="UP000593579"/>
    </source>
</evidence>
<sequence length="102" mass="11603">MLRGNSQKFKWEGLNFTMHLNEHIPFGFATEAIAYVQVVQLGLDLGLVKAEIEDNALSVIKNVQYGNTNKSGISAYVLSTKMLSSGYCLNIPREWQIKWRMH</sequence>
<dbReference type="Proteomes" id="UP000593579">
    <property type="component" value="Unassembled WGS sequence"/>
</dbReference>
<comment type="caution">
    <text evidence="1">The sequence shown here is derived from an EMBL/GenBank/DDBJ whole genome shotgun (WGS) entry which is preliminary data.</text>
</comment>
<dbReference type="EMBL" id="JABEZY010274915">
    <property type="protein sequence ID" value="MBA0756530.1"/>
    <property type="molecule type" value="Genomic_DNA"/>
</dbReference>
<proteinExistence type="predicted"/>